<sequence>MILRIIYRILRPDLLCMGIYTHAVCCIKTKLQPRGSLLVHLCLYFVCIRSVYKRCPKLVFKLTKSTILLV</sequence>
<organism evidence="1 2">
    <name type="scientific">Helianthus annuus</name>
    <name type="common">Common sunflower</name>
    <dbReference type="NCBI Taxonomy" id="4232"/>
    <lineage>
        <taxon>Eukaryota</taxon>
        <taxon>Viridiplantae</taxon>
        <taxon>Streptophyta</taxon>
        <taxon>Embryophyta</taxon>
        <taxon>Tracheophyta</taxon>
        <taxon>Spermatophyta</taxon>
        <taxon>Magnoliopsida</taxon>
        <taxon>eudicotyledons</taxon>
        <taxon>Gunneridae</taxon>
        <taxon>Pentapetalae</taxon>
        <taxon>asterids</taxon>
        <taxon>campanulids</taxon>
        <taxon>Asterales</taxon>
        <taxon>Asteraceae</taxon>
        <taxon>Asteroideae</taxon>
        <taxon>Heliantheae alliance</taxon>
        <taxon>Heliantheae</taxon>
        <taxon>Helianthus</taxon>
    </lineage>
</organism>
<dbReference type="Proteomes" id="UP000215914">
    <property type="component" value="Chromosome 12"/>
</dbReference>
<keyword evidence="2" id="KW-1185">Reference proteome</keyword>
<dbReference type="AlphaFoldDB" id="A0A251SZW9"/>
<dbReference type="EMBL" id="CM007901">
    <property type="protein sequence ID" value="OTG04388.1"/>
    <property type="molecule type" value="Genomic_DNA"/>
</dbReference>
<accession>A0A251SZW9</accession>
<evidence type="ECO:0000313" key="1">
    <source>
        <dbReference type="EMBL" id="OTG04388.1"/>
    </source>
</evidence>
<dbReference type="InParanoid" id="A0A251SZW9"/>
<evidence type="ECO:0000313" key="2">
    <source>
        <dbReference type="Proteomes" id="UP000215914"/>
    </source>
</evidence>
<proteinExistence type="predicted"/>
<protein>
    <submittedName>
        <fullName evidence="1">Uncharacterized protein</fullName>
    </submittedName>
</protein>
<gene>
    <name evidence="1" type="ORF">HannXRQ_Chr12g0361691</name>
</gene>
<name>A0A251SZW9_HELAN</name>
<reference evidence="2" key="1">
    <citation type="journal article" date="2017" name="Nature">
        <title>The sunflower genome provides insights into oil metabolism, flowering and Asterid evolution.</title>
        <authorList>
            <person name="Badouin H."/>
            <person name="Gouzy J."/>
            <person name="Grassa C.J."/>
            <person name="Murat F."/>
            <person name="Staton S.E."/>
            <person name="Cottret L."/>
            <person name="Lelandais-Briere C."/>
            <person name="Owens G.L."/>
            <person name="Carrere S."/>
            <person name="Mayjonade B."/>
            <person name="Legrand L."/>
            <person name="Gill N."/>
            <person name="Kane N.C."/>
            <person name="Bowers J.E."/>
            <person name="Hubner S."/>
            <person name="Bellec A."/>
            <person name="Berard A."/>
            <person name="Berges H."/>
            <person name="Blanchet N."/>
            <person name="Boniface M.C."/>
            <person name="Brunel D."/>
            <person name="Catrice O."/>
            <person name="Chaidir N."/>
            <person name="Claudel C."/>
            <person name="Donnadieu C."/>
            <person name="Faraut T."/>
            <person name="Fievet G."/>
            <person name="Helmstetter N."/>
            <person name="King M."/>
            <person name="Knapp S.J."/>
            <person name="Lai Z."/>
            <person name="Le Paslier M.C."/>
            <person name="Lippi Y."/>
            <person name="Lorenzon L."/>
            <person name="Mandel J.R."/>
            <person name="Marage G."/>
            <person name="Marchand G."/>
            <person name="Marquand E."/>
            <person name="Bret-Mestries E."/>
            <person name="Morien E."/>
            <person name="Nambeesan S."/>
            <person name="Nguyen T."/>
            <person name="Pegot-Espagnet P."/>
            <person name="Pouilly N."/>
            <person name="Raftis F."/>
            <person name="Sallet E."/>
            <person name="Schiex T."/>
            <person name="Thomas J."/>
            <person name="Vandecasteele C."/>
            <person name="Vares D."/>
            <person name="Vear F."/>
            <person name="Vautrin S."/>
            <person name="Crespi M."/>
            <person name="Mangin B."/>
            <person name="Burke J.M."/>
            <person name="Salse J."/>
            <person name="Munos S."/>
            <person name="Vincourt P."/>
            <person name="Rieseberg L.H."/>
            <person name="Langlade N.B."/>
        </authorList>
    </citation>
    <scope>NUCLEOTIDE SEQUENCE [LARGE SCALE GENOMIC DNA]</scope>
    <source>
        <strain evidence="2">cv. SF193</strain>
    </source>
</reference>